<accession>A0A7W5H5G8</accession>
<feature type="region of interest" description="Disordered" evidence="1">
    <location>
        <begin position="1"/>
        <end position="34"/>
    </location>
</feature>
<keyword evidence="2" id="KW-0472">Membrane</keyword>
<dbReference type="Proteomes" id="UP000536179">
    <property type="component" value="Unassembled WGS sequence"/>
</dbReference>
<evidence type="ECO:0000313" key="4">
    <source>
        <dbReference type="Proteomes" id="UP000536179"/>
    </source>
</evidence>
<evidence type="ECO:0000256" key="1">
    <source>
        <dbReference type="SAM" id="MobiDB-lite"/>
    </source>
</evidence>
<sequence length="255" mass="28204">MSATNPYQSSNFVDEPRPQGVEKPSPKTEEESIDDTSRRLIRVGQIVLGVYFVLLLPVWLSTAMSIWTSDSANLVRYFHSHHGHLLSLMVLMLVALIGGVCCSFTPRRERFSLWIANFLKILVGGAGFWMLLSDRAGNFSLNLLPLFLAVLFAMWMISEAAILGFLRASAIRNHERAVAHACEFAIGLLALAAGCFSAWSLMQHTSDPTTLSGLLAVVTFAFTVATSIAIWVLRWFPIVHKTAHHAQSHPSPQID</sequence>
<reference evidence="3 4" key="1">
    <citation type="submission" date="2020-08" db="EMBL/GenBank/DDBJ databases">
        <title>Genomic Encyclopedia of Type Strains, Phase III (KMG-III): the genomes of soil and plant-associated and newly described type strains.</title>
        <authorList>
            <person name="Whitman W."/>
        </authorList>
    </citation>
    <scope>NUCLEOTIDE SEQUENCE [LARGE SCALE GENOMIC DNA]</scope>
    <source>
        <strain evidence="3 4">CECT 8075</strain>
    </source>
</reference>
<evidence type="ECO:0000313" key="3">
    <source>
        <dbReference type="EMBL" id="MBB3207472.1"/>
    </source>
</evidence>
<feature type="transmembrane region" description="Helical" evidence="2">
    <location>
        <begin position="111"/>
        <end position="132"/>
    </location>
</feature>
<keyword evidence="4" id="KW-1185">Reference proteome</keyword>
<dbReference type="InterPro" id="IPR036259">
    <property type="entry name" value="MFS_trans_sf"/>
</dbReference>
<feature type="transmembrane region" description="Helical" evidence="2">
    <location>
        <begin position="211"/>
        <end position="233"/>
    </location>
</feature>
<feature type="transmembrane region" description="Helical" evidence="2">
    <location>
        <begin position="178"/>
        <end position="199"/>
    </location>
</feature>
<feature type="transmembrane region" description="Helical" evidence="2">
    <location>
        <begin position="86"/>
        <end position="104"/>
    </location>
</feature>
<protein>
    <submittedName>
        <fullName evidence="3">Uncharacterized protein</fullName>
    </submittedName>
</protein>
<comment type="caution">
    <text evidence="3">The sequence shown here is derived from an EMBL/GenBank/DDBJ whole genome shotgun (WGS) entry which is preliminary data.</text>
</comment>
<feature type="transmembrane region" description="Helical" evidence="2">
    <location>
        <begin position="46"/>
        <end position="66"/>
    </location>
</feature>
<dbReference type="AlphaFoldDB" id="A0A7W5H5G8"/>
<feature type="transmembrane region" description="Helical" evidence="2">
    <location>
        <begin position="144"/>
        <end position="166"/>
    </location>
</feature>
<feature type="compositionally biased region" description="Polar residues" evidence="1">
    <location>
        <begin position="1"/>
        <end position="12"/>
    </location>
</feature>
<dbReference type="RefSeq" id="WP_184305795.1">
    <property type="nucleotide sequence ID" value="NZ_JACHXU010000010.1"/>
</dbReference>
<organism evidence="3 4">
    <name type="scientific">Aporhodopirellula rubra</name>
    <dbReference type="NCBI Taxonomy" id="980271"/>
    <lineage>
        <taxon>Bacteria</taxon>
        <taxon>Pseudomonadati</taxon>
        <taxon>Planctomycetota</taxon>
        <taxon>Planctomycetia</taxon>
        <taxon>Pirellulales</taxon>
        <taxon>Pirellulaceae</taxon>
        <taxon>Aporhodopirellula</taxon>
    </lineage>
</organism>
<gene>
    <name evidence="3" type="ORF">FHS27_003293</name>
</gene>
<evidence type="ECO:0000256" key="2">
    <source>
        <dbReference type="SAM" id="Phobius"/>
    </source>
</evidence>
<proteinExistence type="predicted"/>
<keyword evidence="2" id="KW-1133">Transmembrane helix</keyword>
<dbReference type="SUPFAM" id="SSF103473">
    <property type="entry name" value="MFS general substrate transporter"/>
    <property type="match status" value="1"/>
</dbReference>
<feature type="compositionally biased region" description="Basic and acidic residues" evidence="1">
    <location>
        <begin position="24"/>
        <end position="34"/>
    </location>
</feature>
<dbReference type="EMBL" id="JACHXU010000010">
    <property type="protein sequence ID" value="MBB3207472.1"/>
    <property type="molecule type" value="Genomic_DNA"/>
</dbReference>
<keyword evidence="2" id="KW-0812">Transmembrane</keyword>
<name>A0A7W5H5G8_9BACT</name>